<name>A0A267HU85_9ENTE</name>
<dbReference type="Pfam" id="PF03237">
    <property type="entry name" value="Terminase_6N"/>
    <property type="match status" value="1"/>
</dbReference>
<reference evidence="1 2" key="1">
    <citation type="submission" date="2015-08" db="EMBL/GenBank/DDBJ databases">
        <title>Enterococcus genome sequence.</title>
        <authorList>
            <person name="Acedo J.Z."/>
            <person name="Vederas J.C."/>
        </authorList>
    </citation>
    <scope>NUCLEOTIDE SEQUENCE [LARGE SCALE GENOMIC DNA]</scope>
    <source>
        <strain evidence="1 2">49</strain>
    </source>
</reference>
<dbReference type="NCBIfam" id="TIGR01630">
    <property type="entry name" value="psiM2_ORF9"/>
    <property type="match status" value="1"/>
</dbReference>
<dbReference type="Proteomes" id="UP000216797">
    <property type="component" value="Unassembled WGS sequence"/>
</dbReference>
<dbReference type="EMBL" id="LHUG01000005">
    <property type="protein sequence ID" value="PAB01100.1"/>
    <property type="molecule type" value="Genomic_DNA"/>
</dbReference>
<evidence type="ECO:0000313" key="1">
    <source>
        <dbReference type="EMBL" id="PAB01100.1"/>
    </source>
</evidence>
<dbReference type="InterPro" id="IPR027417">
    <property type="entry name" value="P-loop_NTPase"/>
</dbReference>
<sequence>MNKSTTLDRIEYVLVQRELAIRKARKNFWLFCRLLYPDFYKEDRLYLKDLCQTLQDFYEDKIDKKILVINMPPRHGKTFTARLFVLWMFGQNPKTKIITGSYNQILSSLFAQQTRDGIMVENESIKNEYFQDVFPETSIKQGDAAKGFWSLDGSEEKNYLATSPGGTSTGIGANYVIVDDIIKTVEDAYNERVLDAHWEWYNNTLVQRMERPRKQILIMTRWSSNDLAGKMLTRRKNNVHQICYKAVQEDGSMLCDEIMTHDEYLDVVQEMNADIAEANYQQTPIDQKGRLYQKFLTYDTLPDNIIKIWNYTDTADKGADYFASPVFAETSNHQAYLLDVLYTKEPMEVTENAHANMIIRNKVNHVRIEGNNGGRGFRRNSERLVKERGYYAAYYEDFHQSANKESRILSNSAWVENNMYYPSDWATRWPEFYLAMTTYQREGKNTHDDAPDSITGIAETLQIQNPQSLEERMNAAKFFFG</sequence>
<evidence type="ECO:0000313" key="2">
    <source>
        <dbReference type="Proteomes" id="UP000216797"/>
    </source>
</evidence>
<comment type="caution">
    <text evidence="1">The sequence shown here is derived from an EMBL/GenBank/DDBJ whole genome shotgun (WGS) entry which is preliminary data.</text>
</comment>
<dbReference type="AlphaFoldDB" id="A0A267HU85"/>
<accession>A0A267HU85</accession>
<dbReference type="InterPro" id="IPR006517">
    <property type="entry name" value="Phage_terminase_lsu-like_C"/>
</dbReference>
<keyword evidence="2" id="KW-1185">Reference proteome</keyword>
<organism evidence="1 2">
    <name type="scientific">Enterococcus canintestini</name>
    <dbReference type="NCBI Taxonomy" id="317010"/>
    <lineage>
        <taxon>Bacteria</taxon>
        <taxon>Bacillati</taxon>
        <taxon>Bacillota</taxon>
        <taxon>Bacilli</taxon>
        <taxon>Lactobacillales</taxon>
        <taxon>Enterococcaceae</taxon>
        <taxon>Enterococcus</taxon>
    </lineage>
</organism>
<dbReference type="Gene3D" id="3.40.50.300">
    <property type="entry name" value="P-loop containing nucleotide triphosphate hydrolases"/>
    <property type="match status" value="1"/>
</dbReference>
<gene>
    <name evidence="1" type="ORF">AKL21_07545</name>
</gene>
<dbReference type="RefSeq" id="WP_095006625.1">
    <property type="nucleotide sequence ID" value="NZ_LHUG01000005.1"/>
</dbReference>
<protein>
    <submittedName>
        <fullName evidence="1">Uncharacterized protein</fullName>
    </submittedName>
</protein>
<proteinExistence type="predicted"/>